<keyword evidence="2" id="KW-1185">Reference proteome</keyword>
<reference evidence="1 2" key="1">
    <citation type="submission" date="2016-10" db="EMBL/GenBank/DDBJ databases">
        <authorList>
            <person name="de Groot N.N."/>
        </authorList>
    </citation>
    <scope>NUCLEOTIDE SEQUENCE [LARGE SCALE GENOMIC DNA]</scope>
    <source>
        <strain evidence="1 2">CGMCC 4.7037</strain>
    </source>
</reference>
<protein>
    <submittedName>
        <fullName evidence="1">Uncharacterized protein</fullName>
    </submittedName>
</protein>
<dbReference type="Proteomes" id="UP000236732">
    <property type="component" value="Unassembled WGS sequence"/>
</dbReference>
<dbReference type="AlphaFoldDB" id="A0A1H6F1T1"/>
<accession>A0A1H6F1T1</accession>
<evidence type="ECO:0000313" key="2">
    <source>
        <dbReference type="Proteomes" id="UP000236732"/>
    </source>
</evidence>
<gene>
    <name evidence="1" type="ORF">SAMN05444920_1616</name>
</gene>
<evidence type="ECO:0000313" key="1">
    <source>
        <dbReference type="EMBL" id="SEH04117.1"/>
    </source>
</evidence>
<dbReference type="EMBL" id="FNVT01000061">
    <property type="protein sequence ID" value="SEH04117.1"/>
    <property type="molecule type" value="Genomic_DNA"/>
</dbReference>
<name>A0A1H6F1T1_9ACTN</name>
<proteinExistence type="predicted"/>
<sequence>MTWLDCAVTMSGSSASECVKGPEHRDAPEWLAHCFWESYDVLEKPVKAGVHKAMATFQALTIAEPYADKDLYLQSADPRMRTIRVTDNWRGIVLAPDDGSDTFLLVNVVPHHDAYT</sequence>
<organism evidence="1 2">
    <name type="scientific">Nonomuraea solani</name>
    <dbReference type="NCBI Taxonomy" id="1144553"/>
    <lineage>
        <taxon>Bacteria</taxon>
        <taxon>Bacillati</taxon>
        <taxon>Actinomycetota</taxon>
        <taxon>Actinomycetes</taxon>
        <taxon>Streptosporangiales</taxon>
        <taxon>Streptosporangiaceae</taxon>
        <taxon>Nonomuraea</taxon>
    </lineage>
</organism>